<accession>A0A7Y9IF25</accession>
<dbReference type="Pfam" id="PF13578">
    <property type="entry name" value="Methyltransf_24"/>
    <property type="match status" value="1"/>
</dbReference>
<sequence>MKSLEVLAEIHRRLQPERYLEIGVRQGHSLALARCQAIGIDPQYAIEAELRCDVALFRTTSDDYFNRPDPLEPTGGRPFDLAYVDGLHLFEFVLRDVINVERCSSPRGVILLDGVLPRNVDEAARVRHTGVWTGDAYQLIGVLRTYRPDLAVVPLATEPTGMLLLAGLDPTNTVLAARYDQIVSEFRATDPQQVPADLLDRLDAQPAARVLESDLWSVLREASPTDGPVMVQQQVAGCLSTHLGPAFAR</sequence>
<evidence type="ECO:0000313" key="1">
    <source>
        <dbReference type="EMBL" id="NYE75595.1"/>
    </source>
</evidence>
<gene>
    <name evidence="1" type="ORF">BKA15_006924</name>
</gene>
<evidence type="ECO:0008006" key="3">
    <source>
        <dbReference type="Google" id="ProtNLM"/>
    </source>
</evidence>
<dbReference type="AlphaFoldDB" id="A0A7Y9IF25"/>
<proteinExistence type="predicted"/>
<reference evidence="1 2" key="1">
    <citation type="submission" date="2020-07" db="EMBL/GenBank/DDBJ databases">
        <title>Sequencing the genomes of 1000 actinobacteria strains.</title>
        <authorList>
            <person name="Klenk H.-P."/>
        </authorList>
    </citation>
    <scope>NUCLEOTIDE SEQUENCE [LARGE SCALE GENOMIC DNA]</scope>
    <source>
        <strain evidence="1 2">DSM 22083</strain>
    </source>
</reference>
<evidence type="ECO:0000313" key="2">
    <source>
        <dbReference type="Proteomes" id="UP000569914"/>
    </source>
</evidence>
<dbReference type="InterPro" id="IPR029063">
    <property type="entry name" value="SAM-dependent_MTases_sf"/>
</dbReference>
<dbReference type="Proteomes" id="UP000569914">
    <property type="component" value="Unassembled WGS sequence"/>
</dbReference>
<comment type="caution">
    <text evidence="1">The sequence shown here is derived from an EMBL/GenBank/DDBJ whole genome shotgun (WGS) entry which is preliminary data.</text>
</comment>
<dbReference type="EMBL" id="JACCBU010000001">
    <property type="protein sequence ID" value="NYE75595.1"/>
    <property type="molecule type" value="Genomic_DNA"/>
</dbReference>
<dbReference type="SUPFAM" id="SSF53335">
    <property type="entry name" value="S-adenosyl-L-methionine-dependent methyltransferases"/>
    <property type="match status" value="1"/>
</dbReference>
<protein>
    <recommendedName>
        <fullName evidence="3">Methyltransferase domain-containing protein</fullName>
    </recommendedName>
</protein>
<keyword evidence="2" id="KW-1185">Reference proteome</keyword>
<dbReference type="Gene3D" id="3.40.50.150">
    <property type="entry name" value="Vaccinia Virus protein VP39"/>
    <property type="match status" value="1"/>
</dbReference>
<name>A0A7Y9IF25_9ACTN</name>
<dbReference type="RefSeq" id="WP_179758074.1">
    <property type="nucleotide sequence ID" value="NZ_JACCBU010000001.1"/>
</dbReference>
<organism evidence="1 2">
    <name type="scientific">Microlunatus parietis</name>
    <dbReference type="NCBI Taxonomy" id="682979"/>
    <lineage>
        <taxon>Bacteria</taxon>
        <taxon>Bacillati</taxon>
        <taxon>Actinomycetota</taxon>
        <taxon>Actinomycetes</taxon>
        <taxon>Propionibacteriales</taxon>
        <taxon>Propionibacteriaceae</taxon>
        <taxon>Microlunatus</taxon>
    </lineage>
</organism>